<name>A0A843UGN9_COLES</name>
<feature type="region of interest" description="Disordered" evidence="1">
    <location>
        <begin position="44"/>
        <end position="78"/>
    </location>
</feature>
<dbReference type="AlphaFoldDB" id="A0A843UGN9"/>
<comment type="caution">
    <text evidence="2">The sequence shown here is derived from an EMBL/GenBank/DDBJ whole genome shotgun (WGS) entry which is preliminary data.</text>
</comment>
<reference evidence="2" key="1">
    <citation type="submission" date="2017-07" db="EMBL/GenBank/DDBJ databases">
        <title>Taro Niue Genome Assembly and Annotation.</title>
        <authorList>
            <person name="Atibalentja N."/>
            <person name="Keating K."/>
            <person name="Fields C.J."/>
        </authorList>
    </citation>
    <scope>NUCLEOTIDE SEQUENCE</scope>
    <source>
        <strain evidence="2">Niue_2</strain>
        <tissue evidence="2">Leaf</tissue>
    </source>
</reference>
<dbReference type="EMBL" id="NMUH01000564">
    <property type="protein sequence ID" value="MQL81387.1"/>
    <property type="molecule type" value="Genomic_DNA"/>
</dbReference>
<accession>A0A843UGN9</accession>
<organism evidence="2 3">
    <name type="scientific">Colocasia esculenta</name>
    <name type="common">Wild taro</name>
    <name type="synonym">Arum esculentum</name>
    <dbReference type="NCBI Taxonomy" id="4460"/>
    <lineage>
        <taxon>Eukaryota</taxon>
        <taxon>Viridiplantae</taxon>
        <taxon>Streptophyta</taxon>
        <taxon>Embryophyta</taxon>
        <taxon>Tracheophyta</taxon>
        <taxon>Spermatophyta</taxon>
        <taxon>Magnoliopsida</taxon>
        <taxon>Liliopsida</taxon>
        <taxon>Araceae</taxon>
        <taxon>Aroideae</taxon>
        <taxon>Colocasieae</taxon>
        <taxon>Colocasia</taxon>
    </lineage>
</organism>
<evidence type="ECO:0000313" key="3">
    <source>
        <dbReference type="Proteomes" id="UP000652761"/>
    </source>
</evidence>
<proteinExistence type="predicted"/>
<protein>
    <submittedName>
        <fullName evidence="2">Uncharacterized protein</fullName>
    </submittedName>
</protein>
<sequence>MTYHHKPLPTQGTGTYHHKVPAQKPQLKLCHHSGTPQATIVVTTVPTPGHTSNESNLDYESQTHEPQPVSGKARVGKE</sequence>
<feature type="compositionally biased region" description="Polar residues" evidence="1">
    <location>
        <begin position="44"/>
        <end position="60"/>
    </location>
</feature>
<dbReference type="Proteomes" id="UP000652761">
    <property type="component" value="Unassembled WGS sequence"/>
</dbReference>
<evidence type="ECO:0000256" key="1">
    <source>
        <dbReference type="SAM" id="MobiDB-lite"/>
    </source>
</evidence>
<keyword evidence="3" id="KW-1185">Reference proteome</keyword>
<evidence type="ECO:0000313" key="2">
    <source>
        <dbReference type="EMBL" id="MQL81387.1"/>
    </source>
</evidence>
<gene>
    <name evidence="2" type="ORF">Taro_013847</name>
</gene>